<gene>
    <name evidence="2" type="ORF">R1sor_018843</name>
</gene>
<feature type="region of interest" description="Disordered" evidence="1">
    <location>
        <begin position="30"/>
        <end position="85"/>
    </location>
</feature>
<feature type="region of interest" description="Disordered" evidence="1">
    <location>
        <begin position="558"/>
        <end position="579"/>
    </location>
</feature>
<comment type="caution">
    <text evidence="2">The sequence shown here is derived from an EMBL/GenBank/DDBJ whole genome shotgun (WGS) entry which is preliminary data.</text>
</comment>
<feature type="compositionally biased region" description="Polar residues" evidence="1">
    <location>
        <begin position="558"/>
        <end position="567"/>
    </location>
</feature>
<keyword evidence="3" id="KW-1185">Reference proteome</keyword>
<name>A0ABD3IBF5_9MARC</name>
<accession>A0ABD3IBF5</accession>
<feature type="compositionally biased region" description="Basic and acidic residues" evidence="1">
    <location>
        <begin position="819"/>
        <end position="841"/>
    </location>
</feature>
<feature type="compositionally biased region" description="Polar residues" evidence="1">
    <location>
        <begin position="801"/>
        <end position="815"/>
    </location>
</feature>
<reference evidence="2 3" key="1">
    <citation type="submission" date="2024-09" db="EMBL/GenBank/DDBJ databases">
        <title>Chromosome-scale assembly of Riccia sorocarpa.</title>
        <authorList>
            <person name="Paukszto L."/>
        </authorList>
    </citation>
    <scope>NUCLEOTIDE SEQUENCE [LARGE SCALE GENOMIC DNA]</scope>
    <source>
        <strain evidence="2">LP-2024</strain>
        <tissue evidence="2">Aerial parts of the thallus</tissue>
    </source>
</reference>
<organism evidence="2 3">
    <name type="scientific">Riccia sorocarpa</name>
    <dbReference type="NCBI Taxonomy" id="122646"/>
    <lineage>
        <taxon>Eukaryota</taxon>
        <taxon>Viridiplantae</taxon>
        <taxon>Streptophyta</taxon>
        <taxon>Embryophyta</taxon>
        <taxon>Marchantiophyta</taxon>
        <taxon>Marchantiopsida</taxon>
        <taxon>Marchantiidae</taxon>
        <taxon>Marchantiales</taxon>
        <taxon>Ricciaceae</taxon>
        <taxon>Riccia</taxon>
    </lineage>
</organism>
<feature type="compositionally biased region" description="Polar residues" evidence="1">
    <location>
        <begin position="32"/>
        <end position="47"/>
    </location>
</feature>
<evidence type="ECO:0000313" key="3">
    <source>
        <dbReference type="Proteomes" id="UP001633002"/>
    </source>
</evidence>
<proteinExistence type="predicted"/>
<feature type="region of interest" description="Disordered" evidence="1">
    <location>
        <begin position="644"/>
        <end position="663"/>
    </location>
</feature>
<feature type="region of interest" description="Disordered" evidence="1">
    <location>
        <begin position="797"/>
        <end position="841"/>
    </location>
</feature>
<evidence type="ECO:0000256" key="1">
    <source>
        <dbReference type="SAM" id="MobiDB-lite"/>
    </source>
</evidence>
<feature type="compositionally biased region" description="Polar residues" evidence="1">
    <location>
        <begin position="74"/>
        <end position="85"/>
    </location>
</feature>
<dbReference type="Proteomes" id="UP001633002">
    <property type="component" value="Unassembled WGS sequence"/>
</dbReference>
<feature type="region of interest" description="Disordered" evidence="1">
    <location>
        <begin position="222"/>
        <end position="268"/>
    </location>
</feature>
<protein>
    <submittedName>
        <fullName evidence="2">Uncharacterized protein</fullName>
    </submittedName>
</protein>
<dbReference type="EMBL" id="JBJQOH010000001">
    <property type="protein sequence ID" value="KAL3700821.1"/>
    <property type="molecule type" value="Genomic_DNA"/>
</dbReference>
<evidence type="ECO:0000313" key="2">
    <source>
        <dbReference type="EMBL" id="KAL3700821.1"/>
    </source>
</evidence>
<sequence length="915" mass="100824">MYVAARLSSLPRFFPNNSMESQKLKDLVGNADSVTLTPGSSNQGTASRSDETESEECAPTGSPACPSPQLPGLTGNSEAGPSQQPVETISVVRRIVRAYEVPLSDEKVKDLVHSLISSFEDSHEVNPTIVGNACPERPDLARPQSHSPQFGTVEVARTLTFRMEKVQNDKLLENLVRVVQDSQKDFTASNQMIIQPSGGFSFQPLRHEQIYSLNAAPCGAGLPEKVDTLPSREPPPSIPDQNGDRFGASPTASHDQPQHREVAQSGKMITRVTDFTSNKLLECEGRSNSGSDSVAETQLQLQLQEVQVNRGASNVPAFSEPKTLLDGKEAEVLIGHSNSGGGTSGACSQNVAAEIQTEDVLAVSDSDPEILDEVHIPAGLSADCEDPRKRGRFIHPYSCTVQSIDGPRRLRSYTAKKRRLHSGRVENIHELRGSAVAKIGTNLASDHDGEATGLRGYADGYRSPSLQQTISINKRPWTGGRLRERNRLPSTKDLTEPDVVSRIPCSEELSPEPAGNVMNTRKSTSRVKEIIRAYEGNTQKYSNPLRPLLPAENITTETSAKFSSSTNRGGGEVSNLDRNGATSHHVKSVTAGEHNHLSGCTTDHHASPQRGNYNLRTRKHPYIRKTGRYSPSFCGFIHESQDVQKDRNLSPESAHSNKEKGAVSELYGDDRATFTPGTGSAKTPPCRPGFMRSCLKRSSRSGVMDGVEGPRFDFADNDLPLFSVPSKKKKRVRFFLREELEKETEEEFQEQVTRTTTTPNVEFVKFTEDEHQEIQEATDTCTDEGLRDKPEDMEMLPVSSLRKQTTDDCSGTATGLPQHRHELVDSKRKADLHTGSENQEKLSYEGEKWRMLILKHDQAWKKIGRILNPPSQVCHEKWLSPKPTPARQTGEIIYCLTYPTHAQTATLFKVELPAA</sequence>
<dbReference type="AlphaFoldDB" id="A0ABD3IBF5"/>